<evidence type="ECO:0000313" key="2">
    <source>
        <dbReference type="EMBL" id="MFC3152353.1"/>
    </source>
</evidence>
<dbReference type="Pfam" id="PF07963">
    <property type="entry name" value="N_methyl"/>
    <property type="match status" value="1"/>
</dbReference>
<dbReference type="PROSITE" id="PS00409">
    <property type="entry name" value="PROKAR_NTER_METHYL"/>
    <property type="match status" value="1"/>
</dbReference>
<keyword evidence="1" id="KW-1133">Transmembrane helix</keyword>
<organism evidence="2 3">
    <name type="scientific">Litoribrevibacter euphylliae</name>
    <dbReference type="NCBI Taxonomy" id="1834034"/>
    <lineage>
        <taxon>Bacteria</taxon>
        <taxon>Pseudomonadati</taxon>
        <taxon>Pseudomonadota</taxon>
        <taxon>Gammaproteobacteria</taxon>
        <taxon>Oceanospirillales</taxon>
        <taxon>Oceanospirillaceae</taxon>
        <taxon>Litoribrevibacter</taxon>
    </lineage>
</organism>
<dbReference type="Gene3D" id="3.30.700.10">
    <property type="entry name" value="Glycoprotein, Type 4 Pilin"/>
    <property type="match status" value="1"/>
</dbReference>
<gene>
    <name evidence="2" type="ORF">ACFOEK_15065</name>
</gene>
<feature type="transmembrane region" description="Helical" evidence="1">
    <location>
        <begin position="12"/>
        <end position="34"/>
    </location>
</feature>
<dbReference type="InterPro" id="IPR012902">
    <property type="entry name" value="N_methyl_site"/>
</dbReference>
<reference evidence="3" key="1">
    <citation type="journal article" date="2019" name="Int. J. Syst. Evol. Microbiol.">
        <title>The Global Catalogue of Microorganisms (GCM) 10K type strain sequencing project: providing services to taxonomists for standard genome sequencing and annotation.</title>
        <authorList>
            <consortium name="The Broad Institute Genomics Platform"/>
            <consortium name="The Broad Institute Genome Sequencing Center for Infectious Disease"/>
            <person name="Wu L."/>
            <person name="Ma J."/>
        </authorList>
    </citation>
    <scope>NUCLEOTIDE SEQUENCE [LARGE SCALE GENOMIC DNA]</scope>
    <source>
        <strain evidence="3">KCTC 52438</strain>
    </source>
</reference>
<comment type="caution">
    <text evidence="2">The sequence shown here is derived from an EMBL/GenBank/DDBJ whole genome shotgun (WGS) entry which is preliminary data.</text>
</comment>
<evidence type="ECO:0000256" key="1">
    <source>
        <dbReference type="SAM" id="Phobius"/>
    </source>
</evidence>
<keyword evidence="1" id="KW-0472">Membrane</keyword>
<sequence length="158" mass="16478">MTFLKLNAQGMTLVEMVIAIAVAGIAIAGLAAAFSSIVTRTADPMIQTQAQVAAESLMEEILLKPFADPDSGNVCTDVEAARQDKDDVCDFHNYTSSGVEDQTGTATSGLENYTVSVTVTFSDFGGITIADADALLVTVAVTSPLGADVVLSAYRTNY</sequence>
<dbReference type="RefSeq" id="WP_386722280.1">
    <property type="nucleotide sequence ID" value="NZ_JBHRSZ010000006.1"/>
</dbReference>
<evidence type="ECO:0000313" key="3">
    <source>
        <dbReference type="Proteomes" id="UP001595476"/>
    </source>
</evidence>
<dbReference type="Proteomes" id="UP001595476">
    <property type="component" value="Unassembled WGS sequence"/>
</dbReference>
<proteinExistence type="predicted"/>
<dbReference type="EMBL" id="JBHRSZ010000006">
    <property type="protein sequence ID" value="MFC3152353.1"/>
    <property type="molecule type" value="Genomic_DNA"/>
</dbReference>
<keyword evidence="1" id="KW-0812">Transmembrane</keyword>
<protein>
    <submittedName>
        <fullName evidence="2">Prepilin-type N-terminal cleavage/methylation domain-containing protein</fullName>
    </submittedName>
</protein>
<dbReference type="NCBIfam" id="TIGR02532">
    <property type="entry name" value="IV_pilin_GFxxxE"/>
    <property type="match status" value="1"/>
</dbReference>
<name>A0ABV7HI86_9GAMM</name>
<accession>A0ABV7HI86</accession>
<keyword evidence="3" id="KW-1185">Reference proteome</keyword>